<evidence type="ECO:0000313" key="2">
    <source>
        <dbReference type="Proteomes" id="UP000283269"/>
    </source>
</evidence>
<comment type="caution">
    <text evidence="1">The sequence shown here is derived from an EMBL/GenBank/DDBJ whole genome shotgun (WGS) entry which is preliminary data.</text>
</comment>
<gene>
    <name evidence="1" type="ORF">CVT25_000910</name>
</gene>
<organism evidence="1 2">
    <name type="scientific">Psilocybe cyanescens</name>
    <dbReference type="NCBI Taxonomy" id="93625"/>
    <lineage>
        <taxon>Eukaryota</taxon>
        <taxon>Fungi</taxon>
        <taxon>Dikarya</taxon>
        <taxon>Basidiomycota</taxon>
        <taxon>Agaricomycotina</taxon>
        <taxon>Agaricomycetes</taxon>
        <taxon>Agaricomycetidae</taxon>
        <taxon>Agaricales</taxon>
        <taxon>Agaricineae</taxon>
        <taxon>Strophariaceae</taxon>
        <taxon>Psilocybe</taxon>
    </lineage>
</organism>
<dbReference type="InParanoid" id="A0A409WZG5"/>
<dbReference type="AlphaFoldDB" id="A0A409WZG5"/>
<accession>A0A409WZG5</accession>
<proteinExistence type="predicted"/>
<protein>
    <submittedName>
        <fullName evidence="1">Uncharacterized protein</fullName>
    </submittedName>
</protein>
<reference evidence="1 2" key="1">
    <citation type="journal article" date="2018" name="Evol. Lett.">
        <title>Horizontal gene cluster transfer increased hallucinogenic mushroom diversity.</title>
        <authorList>
            <person name="Reynolds H.T."/>
            <person name="Vijayakumar V."/>
            <person name="Gluck-Thaler E."/>
            <person name="Korotkin H.B."/>
            <person name="Matheny P.B."/>
            <person name="Slot J.C."/>
        </authorList>
    </citation>
    <scope>NUCLEOTIDE SEQUENCE [LARGE SCALE GENOMIC DNA]</scope>
    <source>
        <strain evidence="1 2">2631</strain>
    </source>
</reference>
<dbReference type="Proteomes" id="UP000283269">
    <property type="component" value="Unassembled WGS sequence"/>
</dbReference>
<evidence type="ECO:0000313" key="1">
    <source>
        <dbReference type="EMBL" id="PPQ83851.1"/>
    </source>
</evidence>
<name>A0A409WZG5_PSICY</name>
<dbReference type="EMBL" id="NHYD01002962">
    <property type="protein sequence ID" value="PPQ83851.1"/>
    <property type="molecule type" value="Genomic_DNA"/>
</dbReference>
<sequence length="604" mass="68191">MKVPNKERLREVIKLSLSLKEGILTSAELDNHFTCLLSSVTPAKKQHVLRILGIILALSKAESRYRPGSVVSFIEEILPMSPGELSQMLEQEDLDLVISTDTCILNRQFSEFLLDSSHSKTYAVELSRSYNEIALGCLRVLDQRVLSIEKLPQCECTSQKKCEHNSSFFYNVLFECCQKTTLENDNNASGELRKALLAHKTEHLVNTLLNDSTDDRVWSTAALALCTFYERLDSLQMFNDTEIKSYHLSVLFKLDALVKDTLDTLCTENTFITDIFLALVSCIASPLAIFAGKRYRAWQHVASALLFHPFMTQGNANPQDRFKSIRDIIRMSDSPSYMLTALFALIEKSLGSLQENENEKTARFAVKALKFLTRGLFADMLSGVNSRFDSKNYFPKGVHVDDSSKHHQPWAYSMTYLASFLRTKERSGRYYIDNQKLERATVYCLSSICSSDIKDLQASSVGDIYDKLHIQSFTTVISRLLIMQMFGESKSIELSEDEILYIPEVASTETNGDLKNALEQIIHTIRSSAVGLPEPISPMKFPSSDIIMLAYLKNLDLEGPLRNNPQTLCFIKTDNYWGITQLGAHAAAFEEVYEDNSSEDGQSE</sequence>
<keyword evidence="2" id="KW-1185">Reference proteome</keyword>